<evidence type="ECO:0000313" key="4">
    <source>
        <dbReference type="Proteomes" id="UP000294359"/>
    </source>
</evidence>
<gene>
    <name evidence="3" type="ORF">E1742_05310</name>
    <name evidence="2" type="ORF">GCM10007388_32220</name>
</gene>
<evidence type="ECO:0000313" key="5">
    <source>
        <dbReference type="Proteomes" id="UP000619512"/>
    </source>
</evidence>
<reference evidence="3 4" key="2">
    <citation type="submission" date="2019-03" db="EMBL/GenBank/DDBJ databases">
        <title>Draft Genome Sequences of Six Type Strains of the Genus Massilia.</title>
        <authorList>
            <person name="Miess H."/>
            <person name="Frediansyhah A."/>
            <person name="Gross H."/>
        </authorList>
    </citation>
    <scope>NUCLEOTIDE SEQUENCE [LARGE SCALE GENOMIC DNA]</scope>
    <source>
        <strain evidence="3 4">DSM 17505</strain>
    </source>
</reference>
<dbReference type="Proteomes" id="UP000619512">
    <property type="component" value="Unassembled WGS sequence"/>
</dbReference>
<reference evidence="2" key="3">
    <citation type="submission" date="2022-12" db="EMBL/GenBank/DDBJ databases">
        <authorList>
            <person name="Sun Q."/>
            <person name="Kim S."/>
        </authorList>
    </citation>
    <scope>NUCLEOTIDE SEQUENCE</scope>
    <source>
        <strain evidence="2">KCTC 12344</strain>
    </source>
</reference>
<reference evidence="2" key="1">
    <citation type="journal article" date="2014" name="Int. J. Syst. Evol. Microbiol.">
        <title>Complete genome sequence of Corynebacterium casei LMG S-19264T (=DSM 44701T), isolated from a smear-ripened cheese.</title>
        <authorList>
            <consortium name="US DOE Joint Genome Institute (JGI-PGF)"/>
            <person name="Walter F."/>
            <person name="Albersmeier A."/>
            <person name="Kalinowski J."/>
            <person name="Ruckert C."/>
        </authorList>
    </citation>
    <scope>NUCLEOTIDE SEQUENCE</scope>
    <source>
        <strain evidence="2">KCTC 12344</strain>
    </source>
</reference>
<feature type="region of interest" description="Disordered" evidence="1">
    <location>
        <begin position="105"/>
        <end position="126"/>
    </location>
</feature>
<protein>
    <submittedName>
        <fullName evidence="2">Uncharacterized protein</fullName>
    </submittedName>
</protein>
<evidence type="ECO:0000313" key="2">
    <source>
        <dbReference type="EMBL" id="GGY96321.1"/>
    </source>
</evidence>
<dbReference type="OrthoDB" id="9103592at2"/>
<organism evidence="2 5">
    <name type="scientific">Pseudoduganella plicata</name>
    <dbReference type="NCBI Taxonomy" id="321984"/>
    <lineage>
        <taxon>Bacteria</taxon>
        <taxon>Pseudomonadati</taxon>
        <taxon>Pseudomonadota</taxon>
        <taxon>Betaproteobacteria</taxon>
        <taxon>Burkholderiales</taxon>
        <taxon>Oxalobacteraceae</taxon>
        <taxon>Telluria group</taxon>
        <taxon>Pseudoduganella</taxon>
    </lineage>
</organism>
<dbReference type="Proteomes" id="UP000294359">
    <property type="component" value="Chromosome"/>
</dbReference>
<accession>A0A4P7BCL7</accession>
<sequence length="126" mass="13808">MLDVEMFSYIDRVVTDIIFNGTDLGVMNRFGGTGTITGVRVPFGVQSLHWTLDGPEGTPRNGEIVQVRNAVQITREGVPPGTQCLGIHLYPDDTIEITFAESIPERTDRGRQITAAAKAQRPPDPE</sequence>
<dbReference type="AlphaFoldDB" id="A0A4P7BCL7"/>
<evidence type="ECO:0000256" key="1">
    <source>
        <dbReference type="SAM" id="MobiDB-lite"/>
    </source>
</evidence>
<dbReference type="EMBL" id="BMWW01000005">
    <property type="protein sequence ID" value="GGY96321.1"/>
    <property type="molecule type" value="Genomic_DNA"/>
</dbReference>
<evidence type="ECO:0000313" key="3">
    <source>
        <dbReference type="EMBL" id="QBQ35647.1"/>
    </source>
</evidence>
<dbReference type="EMBL" id="CP038026">
    <property type="protein sequence ID" value="QBQ35647.1"/>
    <property type="molecule type" value="Genomic_DNA"/>
</dbReference>
<name>A0A4P7BCL7_9BURK</name>
<dbReference type="RefSeq" id="WP_134383884.1">
    <property type="nucleotide sequence ID" value="NZ_BMWW01000005.1"/>
</dbReference>
<proteinExistence type="predicted"/>
<keyword evidence="4" id="KW-1185">Reference proteome</keyword>